<evidence type="ECO:0000256" key="4">
    <source>
        <dbReference type="ARBA" id="ARBA00022553"/>
    </source>
</evidence>
<keyword evidence="12 18" id="KW-0067">ATP-binding</keyword>
<dbReference type="OrthoDB" id="2017114at2759"/>
<dbReference type="FunFam" id="3.80.10.10:FF:000129">
    <property type="entry name" value="Leucine-rich repeat receptor-like kinase"/>
    <property type="match status" value="1"/>
</dbReference>
<dbReference type="CDD" id="cd14066">
    <property type="entry name" value="STKc_IRAK"/>
    <property type="match status" value="1"/>
</dbReference>
<dbReference type="FunFam" id="1.10.510.10:FF:000146">
    <property type="entry name" value="LRR receptor-like serine/threonine-protein kinase IOS1"/>
    <property type="match status" value="1"/>
</dbReference>
<dbReference type="RefSeq" id="XP_022152419.1">
    <property type="nucleotide sequence ID" value="XM_022296727.1"/>
</dbReference>
<dbReference type="Proteomes" id="UP000504603">
    <property type="component" value="Unplaced"/>
</dbReference>
<dbReference type="SMART" id="SM00220">
    <property type="entry name" value="S_TKc"/>
    <property type="match status" value="1"/>
</dbReference>
<comment type="catalytic activity">
    <reaction evidence="16">
        <text>L-threonyl-[protein] + ATP = O-phospho-L-threonyl-[protein] + ADP + H(+)</text>
        <dbReference type="Rhea" id="RHEA:46608"/>
        <dbReference type="Rhea" id="RHEA-COMP:11060"/>
        <dbReference type="Rhea" id="RHEA-COMP:11605"/>
        <dbReference type="ChEBI" id="CHEBI:15378"/>
        <dbReference type="ChEBI" id="CHEBI:30013"/>
        <dbReference type="ChEBI" id="CHEBI:30616"/>
        <dbReference type="ChEBI" id="CHEBI:61977"/>
        <dbReference type="ChEBI" id="CHEBI:456216"/>
        <dbReference type="EC" id="2.7.11.1"/>
    </reaction>
</comment>
<evidence type="ECO:0000256" key="8">
    <source>
        <dbReference type="ARBA" id="ARBA00022729"/>
    </source>
</evidence>
<keyword evidence="10 18" id="KW-0547">Nucleotide-binding</keyword>
<reference evidence="23" key="1">
    <citation type="submission" date="2025-08" db="UniProtKB">
        <authorList>
            <consortium name="RefSeq"/>
        </authorList>
    </citation>
    <scope>IDENTIFICATION</scope>
    <source>
        <strain evidence="23">OHB3-1</strain>
    </source>
</reference>
<keyword evidence="3" id="KW-0723">Serine/threonine-protein kinase</keyword>
<dbReference type="InterPro" id="IPR001245">
    <property type="entry name" value="Ser-Thr/Tyr_kinase_cat_dom"/>
</dbReference>
<evidence type="ECO:0000256" key="7">
    <source>
        <dbReference type="ARBA" id="ARBA00022692"/>
    </source>
</evidence>
<feature type="domain" description="Protein kinase" evidence="21">
    <location>
        <begin position="567"/>
        <end position="840"/>
    </location>
</feature>
<evidence type="ECO:0000256" key="12">
    <source>
        <dbReference type="ARBA" id="ARBA00022840"/>
    </source>
</evidence>
<dbReference type="InterPro" id="IPR032675">
    <property type="entry name" value="LRR_dom_sf"/>
</dbReference>
<keyword evidence="14 19" id="KW-0472">Membrane</keyword>
<evidence type="ECO:0000256" key="10">
    <source>
        <dbReference type="ARBA" id="ARBA00022741"/>
    </source>
</evidence>
<dbReference type="GO" id="GO:0016020">
    <property type="term" value="C:membrane"/>
    <property type="evidence" value="ECO:0007669"/>
    <property type="project" value="UniProtKB-SubCell"/>
</dbReference>
<proteinExistence type="predicted"/>
<feature type="chain" id="PRO_5026756436" description="non-specific serine/threonine protein kinase" evidence="20">
    <location>
        <begin position="23"/>
        <end position="872"/>
    </location>
</feature>
<dbReference type="SUPFAM" id="SSF52058">
    <property type="entry name" value="L domain-like"/>
    <property type="match status" value="1"/>
</dbReference>
<evidence type="ECO:0000256" key="19">
    <source>
        <dbReference type="SAM" id="Phobius"/>
    </source>
</evidence>
<keyword evidence="22" id="KW-1185">Reference proteome</keyword>
<organism evidence="22 23">
    <name type="scientific">Momordica charantia</name>
    <name type="common">Bitter gourd</name>
    <name type="synonym">Balsam pear</name>
    <dbReference type="NCBI Taxonomy" id="3673"/>
    <lineage>
        <taxon>Eukaryota</taxon>
        <taxon>Viridiplantae</taxon>
        <taxon>Streptophyta</taxon>
        <taxon>Embryophyta</taxon>
        <taxon>Tracheophyta</taxon>
        <taxon>Spermatophyta</taxon>
        <taxon>Magnoliopsida</taxon>
        <taxon>eudicotyledons</taxon>
        <taxon>Gunneridae</taxon>
        <taxon>Pentapetalae</taxon>
        <taxon>rosids</taxon>
        <taxon>fabids</taxon>
        <taxon>Cucurbitales</taxon>
        <taxon>Cucurbitaceae</taxon>
        <taxon>Momordiceae</taxon>
        <taxon>Momordica</taxon>
    </lineage>
</organism>
<evidence type="ECO:0000256" key="20">
    <source>
        <dbReference type="SAM" id="SignalP"/>
    </source>
</evidence>
<dbReference type="Pfam" id="PF00560">
    <property type="entry name" value="LRR_1"/>
    <property type="match status" value="1"/>
</dbReference>
<evidence type="ECO:0000256" key="13">
    <source>
        <dbReference type="ARBA" id="ARBA00022989"/>
    </source>
</evidence>
<evidence type="ECO:0000256" key="5">
    <source>
        <dbReference type="ARBA" id="ARBA00022614"/>
    </source>
</evidence>
<feature type="transmembrane region" description="Helical" evidence="19">
    <location>
        <begin position="509"/>
        <end position="532"/>
    </location>
</feature>
<dbReference type="GeneID" id="111020154"/>
<dbReference type="SUPFAM" id="SSF56112">
    <property type="entry name" value="Protein kinase-like (PK-like)"/>
    <property type="match status" value="1"/>
</dbReference>
<evidence type="ECO:0000313" key="22">
    <source>
        <dbReference type="Proteomes" id="UP000504603"/>
    </source>
</evidence>
<dbReference type="Pfam" id="PF07714">
    <property type="entry name" value="PK_Tyr_Ser-Thr"/>
    <property type="match status" value="1"/>
</dbReference>
<dbReference type="EC" id="2.7.11.1" evidence="2"/>
<dbReference type="GO" id="GO:0005524">
    <property type="term" value="F:ATP binding"/>
    <property type="evidence" value="ECO:0007669"/>
    <property type="project" value="UniProtKB-UniRule"/>
</dbReference>
<dbReference type="Gene3D" id="3.30.200.20">
    <property type="entry name" value="Phosphorylase Kinase, domain 1"/>
    <property type="match status" value="1"/>
</dbReference>
<feature type="binding site" evidence="18">
    <location>
        <position position="595"/>
    </location>
    <ligand>
        <name>ATP</name>
        <dbReference type="ChEBI" id="CHEBI:30616"/>
    </ligand>
</feature>
<evidence type="ECO:0000256" key="17">
    <source>
        <dbReference type="ARBA" id="ARBA00048679"/>
    </source>
</evidence>
<keyword evidence="7 19" id="KW-0812">Transmembrane</keyword>
<dbReference type="InterPro" id="IPR024788">
    <property type="entry name" value="Malectin-like_Carb-bd_dom"/>
</dbReference>
<keyword evidence="11" id="KW-0418">Kinase</keyword>
<evidence type="ECO:0000256" key="14">
    <source>
        <dbReference type="ARBA" id="ARBA00023136"/>
    </source>
</evidence>
<name>A0A6J1DFY8_MOMCH</name>
<evidence type="ECO:0000256" key="9">
    <source>
        <dbReference type="ARBA" id="ARBA00022737"/>
    </source>
</evidence>
<evidence type="ECO:0000256" key="18">
    <source>
        <dbReference type="PROSITE-ProRule" id="PRU10141"/>
    </source>
</evidence>
<gene>
    <name evidence="23" type="primary">LOC111020154</name>
</gene>
<evidence type="ECO:0000256" key="16">
    <source>
        <dbReference type="ARBA" id="ARBA00047899"/>
    </source>
</evidence>
<keyword evidence="5" id="KW-0433">Leucine-rich repeat</keyword>
<evidence type="ECO:0000259" key="21">
    <source>
        <dbReference type="PROSITE" id="PS50011"/>
    </source>
</evidence>
<keyword evidence="4" id="KW-0597">Phosphoprotein</keyword>
<evidence type="ECO:0000256" key="3">
    <source>
        <dbReference type="ARBA" id="ARBA00022527"/>
    </source>
</evidence>
<dbReference type="GO" id="GO:0004674">
    <property type="term" value="F:protein serine/threonine kinase activity"/>
    <property type="evidence" value="ECO:0007669"/>
    <property type="project" value="UniProtKB-KW"/>
</dbReference>
<keyword evidence="13 19" id="KW-1133">Transmembrane helix</keyword>
<protein>
    <recommendedName>
        <fullName evidence="2">non-specific serine/threonine protein kinase</fullName>
        <ecNumber evidence="2">2.7.11.1</ecNumber>
    </recommendedName>
</protein>
<dbReference type="Gene3D" id="1.10.510.10">
    <property type="entry name" value="Transferase(Phosphotransferase) domain 1"/>
    <property type="match status" value="1"/>
</dbReference>
<evidence type="ECO:0000256" key="1">
    <source>
        <dbReference type="ARBA" id="ARBA00004167"/>
    </source>
</evidence>
<evidence type="ECO:0000256" key="11">
    <source>
        <dbReference type="ARBA" id="ARBA00022777"/>
    </source>
</evidence>
<sequence>MIMETPGHSLFGFLLILLLVQAQDQSDFISLDCGLPEGTSYTETSTNISYISDASYINSGVSENVTWTYRDSHQRQMLKLRSFPQGIRNCYNVSIVKGTKYLIRASFLYGNYDGLNLLPTFDLYVGNSLWETVNITDKGIDIVKDLIHITSLNEVHICLIDTGNGVPFISALEFRPLLNMTYQTVSGSLSLAARLDVGSTDYQNFRFPFDVYDRIWPAYNFEGWTQVSTKHTVDPSGNNHQLPSIVMKTASTPINGSKPAEFWWDTIDSSQYYVFMHFAEVVELQPNQIRAFNITHNGDLYFGPIVPNYLSTLSVFSEKPLEAANRHLFSFIAIKNTTLPPIVNALEIYTAKNISEFEADQGDVDAITNIKSTYGVKRDWQGDPCVPIRYPWSGLTCSNETTPRIISLNLSASELIGEISSYISNLTMLQTLDLSYNELTGELPEFLVNFPNLRNINLTRNKFTGSVPKALLQRAEAGSLTLSVGENPDLCTSLKCDNKRKNNKKKKHLLLIILSTIISVILPILMGILVIYKRRKQRENLRRSIEERLLKSKNRQVRYSEILFISDNLKTVIGEGGFGKVYLGAVSDRTQVAIKLLSKASRQGYNEFRAEAQILTVVHHKNLVALIGYCDEAENKALIYELMANGNLRKHLSASSTKVLSWMERLQIAVDAAQGLEYLHNGCNPPIIHRDMKTSNILLNERMQAKISDFGLSRVFANESDTHLSTCPAGTFGYVDPMIHSSGNFTKKSDVYSFGIVLFELVTGQPAIIKGSEDNIHIVDWAKPLIEEGNIQNIIDPRLEGSTGSCSVGKFVELALSCTLSASAERPDMNDVVSQLIECLKMGQERTPQMPPNNAENLSYNSMGSELLLSPR</sequence>
<evidence type="ECO:0000256" key="15">
    <source>
        <dbReference type="ARBA" id="ARBA00023170"/>
    </source>
</evidence>
<dbReference type="KEGG" id="mcha:111020154"/>
<dbReference type="Pfam" id="PF12819">
    <property type="entry name" value="Malectin_like"/>
    <property type="match status" value="1"/>
</dbReference>
<dbReference type="Gene3D" id="3.80.10.10">
    <property type="entry name" value="Ribonuclease Inhibitor"/>
    <property type="match status" value="1"/>
</dbReference>
<dbReference type="PANTHER" id="PTHR45631:SF202">
    <property type="entry name" value="SENESCENCE-INDUCED RECEPTOR-LIKE SERINE_THREONINE-PROTEIN KINASE"/>
    <property type="match status" value="1"/>
</dbReference>
<comment type="catalytic activity">
    <reaction evidence="17">
        <text>L-seryl-[protein] + ATP = O-phospho-L-seryl-[protein] + ADP + H(+)</text>
        <dbReference type="Rhea" id="RHEA:17989"/>
        <dbReference type="Rhea" id="RHEA-COMP:9863"/>
        <dbReference type="Rhea" id="RHEA-COMP:11604"/>
        <dbReference type="ChEBI" id="CHEBI:15378"/>
        <dbReference type="ChEBI" id="CHEBI:29999"/>
        <dbReference type="ChEBI" id="CHEBI:30616"/>
        <dbReference type="ChEBI" id="CHEBI:83421"/>
        <dbReference type="ChEBI" id="CHEBI:456216"/>
        <dbReference type="EC" id="2.7.11.1"/>
    </reaction>
</comment>
<dbReference type="InterPro" id="IPR001611">
    <property type="entry name" value="Leu-rich_rpt"/>
</dbReference>
<evidence type="ECO:0000313" key="23">
    <source>
        <dbReference type="RefSeq" id="XP_022152419.1"/>
    </source>
</evidence>
<feature type="signal peptide" evidence="20">
    <location>
        <begin position="1"/>
        <end position="22"/>
    </location>
</feature>
<keyword evidence="9" id="KW-0677">Repeat</keyword>
<dbReference type="InterPro" id="IPR000719">
    <property type="entry name" value="Prot_kinase_dom"/>
</dbReference>
<dbReference type="PROSITE" id="PS00107">
    <property type="entry name" value="PROTEIN_KINASE_ATP"/>
    <property type="match status" value="1"/>
</dbReference>
<evidence type="ECO:0000256" key="6">
    <source>
        <dbReference type="ARBA" id="ARBA00022679"/>
    </source>
</evidence>
<keyword evidence="6" id="KW-0808">Transferase</keyword>
<dbReference type="AlphaFoldDB" id="A0A6J1DFY8"/>
<evidence type="ECO:0000256" key="2">
    <source>
        <dbReference type="ARBA" id="ARBA00012513"/>
    </source>
</evidence>
<keyword evidence="15" id="KW-0675">Receptor</keyword>
<dbReference type="InterPro" id="IPR008271">
    <property type="entry name" value="Ser/Thr_kinase_AS"/>
</dbReference>
<keyword evidence="8 20" id="KW-0732">Signal</keyword>
<dbReference type="InterPro" id="IPR017441">
    <property type="entry name" value="Protein_kinase_ATP_BS"/>
</dbReference>
<comment type="subcellular location">
    <subcellularLocation>
        <location evidence="1">Membrane</location>
        <topology evidence="1">Single-pass membrane protein</topology>
    </subcellularLocation>
</comment>
<accession>A0A6J1DFY8</accession>
<dbReference type="PROSITE" id="PS50011">
    <property type="entry name" value="PROTEIN_KINASE_DOM"/>
    <property type="match status" value="1"/>
</dbReference>
<dbReference type="FunFam" id="3.30.200.20:FF:000039">
    <property type="entry name" value="receptor-like protein kinase FERONIA"/>
    <property type="match status" value="1"/>
</dbReference>
<dbReference type="PANTHER" id="PTHR45631">
    <property type="entry name" value="OS07G0107800 PROTEIN-RELATED"/>
    <property type="match status" value="1"/>
</dbReference>
<dbReference type="PROSITE" id="PS00108">
    <property type="entry name" value="PROTEIN_KINASE_ST"/>
    <property type="match status" value="1"/>
</dbReference>
<dbReference type="InterPro" id="IPR011009">
    <property type="entry name" value="Kinase-like_dom_sf"/>
</dbReference>